<proteinExistence type="predicted"/>
<feature type="region of interest" description="Disordered" evidence="1">
    <location>
        <begin position="44"/>
        <end position="77"/>
    </location>
</feature>
<evidence type="ECO:0000313" key="3">
    <source>
        <dbReference type="Proteomes" id="UP000324222"/>
    </source>
</evidence>
<reference evidence="2 3" key="1">
    <citation type="submission" date="2019-05" db="EMBL/GenBank/DDBJ databases">
        <title>Another draft genome of Portunus trituberculatus and its Hox gene families provides insights of decapod evolution.</title>
        <authorList>
            <person name="Jeong J.-H."/>
            <person name="Song I."/>
            <person name="Kim S."/>
            <person name="Choi T."/>
            <person name="Kim D."/>
            <person name="Ryu S."/>
            <person name="Kim W."/>
        </authorList>
    </citation>
    <scope>NUCLEOTIDE SEQUENCE [LARGE SCALE GENOMIC DNA]</scope>
    <source>
        <tissue evidence="2">Muscle</tissue>
    </source>
</reference>
<evidence type="ECO:0000313" key="2">
    <source>
        <dbReference type="EMBL" id="MPC96703.1"/>
    </source>
</evidence>
<dbReference type="EMBL" id="VSRR010107007">
    <property type="protein sequence ID" value="MPC96703.1"/>
    <property type="molecule type" value="Genomic_DNA"/>
</dbReference>
<comment type="caution">
    <text evidence="2">The sequence shown here is derived from an EMBL/GenBank/DDBJ whole genome shotgun (WGS) entry which is preliminary data.</text>
</comment>
<dbReference type="Proteomes" id="UP000324222">
    <property type="component" value="Unassembled WGS sequence"/>
</dbReference>
<evidence type="ECO:0000256" key="1">
    <source>
        <dbReference type="SAM" id="MobiDB-lite"/>
    </source>
</evidence>
<accession>A0A5B7JQI5</accession>
<dbReference type="AlphaFoldDB" id="A0A5B7JQI5"/>
<keyword evidence="3" id="KW-1185">Reference proteome</keyword>
<name>A0A5B7JQI5_PORTR</name>
<organism evidence="2 3">
    <name type="scientific">Portunus trituberculatus</name>
    <name type="common">Swimming crab</name>
    <name type="synonym">Neptunus trituberculatus</name>
    <dbReference type="NCBI Taxonomy" id="210409"/>
    <lineage>
        <taxon>Eukaryota</taxon>
        <taxon>Metazoa</taxon>
        <taxon>Ecdysozoa</taxon>
        <taxon>Arthropoda</taxon>
        <taxon>Crustacea</taxon>
        <taxon>Multicrustacea</taxon>
        <taxon>Malacostraca</taxon>
        <taxon>Eumalacostraca</taxon>
        <taxon>Eucarida</taxon>
        <taxon>Decapoda</taxon>
        <taxon>Pleocyemata</taxon>
        <taxon>Brachyura</taxon>
        <taxon>Eubrachyura</taxon>
        <taxon>Portunoidea</taxon>
        <taxon>Portunidae</taxon>
        <taxon>Portuninae</taxon>
        <taxon>Portunus</taxon>
    </lineage>
</organism>
<feature type="compositionally biased region" description="Polar residues" evidence="1">
    <location>
        <begin position="44"/>
        <end position="56"/>
    </location>
</feature>
<sequence length="104" mass="11028">MYQWPGIKDNIVIPAGTHITATHTQAYSDLVAKLSTSPTTGFIASDAQPTKVTSRDITLPRAPRKSHPTSHSSSVPHGLAKAGAVLHSTTKILLALKILTALHL</sequence>
<protein>
    <submittedName>
        <fullName evidence="2">Uncharacterized protein</fullName>
    </submittedName>
</protein>
<gene>
    <name evidence="2" type="ORF">E2C01_091978</name>
</gene>